<evidence type="ECO:0000313" key="1">
    <source>
        <dbReference type="EMBL" id="CAB4125832.1"/>
    </source>
</evidence>
<accession>A0A6J5KWV6</accession>
<gene>
    <name evidence="1" type="ORF">UFOVP54_247</name>
</gene>
<protein>
    <submittedName>
        <fullName evidence="1">Uncharacterized protein</fullName>
    </submittedName>
</protein>
<proteinExistence type="predicted"/>
<dbReference type="EMBL" id="LR796188">
    <property type="protein sequence ID" value="CAB4125832.1"/>
    <property type="molecule type" value="Genomic_DNA"/>
</dbReference>
<reference evidence="1" key="1">
    <citation type="submission" date="2020-04" db="EMBL/GenBank/DDBJ databases">
        <authorList>
            <person name="Chiriac C."/>
            <person name="Salcher M."/>
            <person name="Ghai R."/>
            <person name="Kavagutti S V."/>
        </authorList>
    </citation>
    <scope>NUCLEOTIDE SEQUENCE</scope>
</reference>
<sequence>MKKSELVQIIKEAVAAKKVLKEEKSVDQLMTDLGDAILADNNAAMKVAFKNLKTGLIGRIKNKLDKK</sequence>
<organism evidence="1">
    <name type="scientific">uncultured Caudovirales phage</name>
    <dbReference type="NCBI Taxonomy" id="2100421"/>
    <lineage>
        <taxon>Viruses</taxon>
        <taxon>Duplodnaviria</taxon>
        <taxon>Heunggongvirae</taxon>
        <taxon>Uroviricota</taxon>
        <taxon>Caudoviricetes</taxon>
        <taxon>Peduoviridae</taxon>
        <taxon>Maltschvirus</taxon>
        <taxon>Maltschvirus maltsch</taxon>
    </lineage>
</organism>
<name>A0A6J5KWV6_9CAUD</name>